<reference evidence="1" key="1">
    <citation type="submission" date="2021-02" db="EMBL/GenBank/DDBJ databases">
        <title>Psilocybe cubensis genome.</title>
        <authorList>
            <person name="Mckernan K.J."/>
            <person name="Crawford S."/>
            <person name="Trippe A."/>
            <person name="Kane L.T."/>
            <person name="Mclaughlin S."/>
        </authorList>
    </citation>
    <scope>NUCLEOTIDE SEQUENCE [LARGE SCALE GENOMIC DNA]</scope>
    <source>
        <strain evidence="1">MGC-MH-2018</strain>
    </source>
</reference>
<comment type="caution">
    <text evidence="1">The sequence shown here is derived from an EMBL/GenBank/DDBJ whole genome shotgun (WGS) entry which is preliminary data.</text>
</comment>
<name>A0A8H8CDW6_PSICU</name>
<dbReference type="AlphaFoldDB" id="A0A8H8CDW6"/>
<sequence>MATTIPLEIFEQIVDLIVSGQDIVEDKNLFRTLVACSLTSRLFSYAARKHLFSAIDIDQYAWQFHLQELRPRLRSEQEMSLRVSNFCNLLTDGQTNLGSAIRRLEIYVNHDRTMLHESSNLHNLLNILVQQAHNLNALKIHFRGRSHFPLSWKDVPTQIDRGIRALCRSLPINHLHFSRIVWIPSVIPTISQSPHLKSFSLIDSSFEREKHLSHSKMSFILEGCTDLWGNIPADCKYQIRYSANGAVNVTDIHADLWTPQDFLKIYRNLFNESVYTSVKTCHWIFHIDCVEFFMRKHLDFGTMVALQRLFIEQKPIDPELDGSHDRKTTRNLTSIVSFLYNGPQKSNLEELHLAYGICDHYSGGSTMSDITYECLVELRIDKLMEKFPRIRKVTFRMDIRLIWPQRLDHQKSLSGMHYKVVEDRVRSRILEDMGTNHGPFLPELDIRVHD</sequence>
<dbReference type="EMBL" id="JAFIQS010000022">
    <property type="protein sequence ID" value="KAG5162003.1"/>
    <property type="molecule type" value="Genomic_DNA"/>
</dbReference>
<dbReference type="OrthoDB" id="10573774at2759"/>
<organism evidence="1">
    <name type="scientific">Psilocybe cubensis</name>
    <name type="common">Psychedelic mushroom</name>
    <name type="synonym">Stropharia cubensis</name>
    <dbReference type="NCBI Taxonomy" id="181762"/>
    <lineage>
        <taxon>Eukaryota</taxon>
        <taxon>Fungi</taxon>
        <taxon>Dikarya</taxon>
        <taxon>Basidiomycota</taxon>
        <taxon>Agaricomycotina</taxon>
        <taxon>Agaricomycetes</taxon>
        <taxon>Agaricomycetidae</taxon>
        <taxon>Agaricales</taxon>
        <taxon>Agaricineae</taxon>
        <taxon>Strophariaceae</taxon>
        <taxon>Psilocybe</taxon>
    </lineage>
</organism>
<proteinExistence type="predicted"/>
<evidence type="ECO:0000313" key="1">
    <source>
        <dbReference type="EMBL" id="KAG5162003.1"/>
    </source>
</evidence>
<gene>
    <name evidence="1" type="ORF">JR316_013137</name>
</gene>
<accession>A0A8H8CDW6</accession>
<protein>
    <submittedName>
        <fullName evidence="1">Uncharacterized protein</fullName>
    </submittedName>
</protein>